<dbReference type="EMBL" id="JBBHLI010000001">
    <property type="protein sequence ID" value="MEK9499603.1"/>
    <property type="molecule type" value="Genomic_DNA"/>
</dbReference>
<keyword evidence="3 8" id="KW-0418">Kinase</keyword>
<evidence type="ECO:0000256" key="5">
    <source>
        <dbReference type="PROSITE-ProRule" id="PRU00339"/>
    </source>
</evidence>
<comment type="caution">
    <text evidence="8">The sequence shown here is derived from an EMBL/GenBank/DDBJ whole genome shotgun (WGS) entry which is preliminary data.</text>
</comment>
<organism evidence="8 9">
    <name type="scientific">Gaopeijia maritima</name>
    <dbReference type="NCBI Taxonomy" id="3119007"/>
    <lineage>
        <taxon>Bacteria</taxon>
        <taxon>Pseudomonadati</taxon>
        <taxon>Gemmatimonadota</taxon>
        <taxon>Longimicrobiia</taxon>
        <taxon>Gaopeijiales</taxon>
        <taxon>Gaopeijiaceae</taxon>
        <taxon>Gaopeijia</taxon>
    </lineage>
</organism>
<keyword evidence="2 6" id="KW-0547">Nucleotide-binding</keyword>
<dbReference type="CDD" id="cd14014">
    <property type="entry name" value="STKc_PknB_like"/>
    <property type="match status" value="1"/>
</dbReference>
<sequence length="797" mass="86644">MSDDFIAIFGRLVELDPAARAAEWDRIQLTPDQRREMERLLALDDRDSDWLNRLAERTLPGTLGALVRPEPGGTDFDASWELFEVIGSGGMGVVHRARDRQLDRIVALKFLSPDIRPGAEARDRLLAEARAASALDHPAIGVVYQIDVAGDQPFIAMAYYEGGTLASRIRRGPIGLGTALNWAIQAADGLAHAHRAGVVHRDVKPSNLIVTTEGRVKILDFGIAALRGGWAPAAGTVRYMSPEQRAGGAPTPADDVWSFGTVLLELLTGGLPDDARVEALSPTALPPRLVRILERCRALDPAERPADGGDLAAELRLVRRELDPGVGRDAILPRIAVLPFASIGLEADDEWFVDGIMDEVLSRLSRIRGLRVTGRATSRLMKGRLLSNDRIASELGVRYLLEGGVRRAGDRVRVSARLLDTSDDAYLWVDTVEGEVSEIFDIQERVAVGVAGALPVELSAPDEQGLRRRPLEDVRAWESYSRARHEAWQFSPEALTRARRHLEVALDLVGPNALLYSTLGHVEAISIDTGIAGGPHVLARIDDLADRTMDLDPESGRGSWLRAFAALHRGDMGRALRAGERALAALPTDPDVLVTTGYILARIGRSTRATELFERAIRIDPLTPLNRCMPGFVAALDGRAEEAVEPYRRMREMAPDAPFALAFHGWILAQAGRTDDAIATLSELPERFPGTVFDSWGASLAAGLAGDASTAAARITPAFEEAARGSELFARALTDCRALAGDIDGGLEALSTMVELGMLHLGFLARHDRLIEPLRNDPRFEGILAEARRRLEAIELA</sequence>
<dbReference type="PROSITE" id="PS50005">
    <property type="entry name" value="TPR"/>
    <property type="match status" value="1"/>
</dbReference>
<dbReference type="PROSITE" id="PS50011">
    <property type="entry name" value="PROTEIN_KINASE_DOM"/>
    <property type="match status" value="1"/>
</dbReference>
<dbReference type="GO" id="GO:0016301">
    <property type="term" value="F:kinase activity"/>
    <property type="evidence" value="ECO:0007669"/>
    <property type="project" value="UniProtKB-KW"/>
</dbReference>
<reference evidence="8 9" key="1">
    <citation type="submission" date="2024-02" db="EMBL/GenBank/DDBJ databases">
        <title>A novel Gemmatimonadota bacterium.</title>
        <authorList>
            <person name="Du Z.-J."/>
            <person name="Ye Y.-Q."/>
        </authorList>
    </citation>
    <scope>NUCLEOTIDE SEQUENCE [LARGE SCALE GENOMIC DNA]</scope>
    <source>
        <strain evidence="8 9">DH-20</strain>
    </source>
</reference>
<dbReference type="InterPro" id="IPR019734">
    <property type="entry name" value="TPR_rpt"/>
</dbReference>
<dbReference type="PANTHER" id="PTHR43289:SF6">
    <property type="entry name" value="SERINE_THREONINE-PROTEIN KINASE NEKL-3"/>
    <property type="match status" value="1"/>
</dbReference>
<evidence type="ECO:0000256" key="1">
    <source>
        <dbReference type="ARBA" id="ARBA00022679"/>
    </source>
</evidence>
<dbReference type="InterPro" id="IPR000719">
    <property type="entry name" value="Prot_kinase_dom"/>
</dbReference>
<accession>A0ABU9E4E8</accession>
<evidence type="ECO:0000256" key="4">
    <source>
        <dbReference type="ARBA" id="ARBA00022840"/>
    </source>
</evidence>
<dbReference type="PANTHER" id="PTHR43289">
    <property type="entry name" value="MITOGEN-ACTIVATED PROTEIN KINASE KINASE KINASE 20-RELATED"/>
    <property type="match status" value="1"/>
</dbReference>
<dbReference type="Gene3D" id="1.25.40.10">
    <property type="entry name" value="Tetratricopeptide repeat domain"/>
    <property type="match status" value="1"/>
</dbReference>
<gene>
    <name evidence="8" type="ORF">WI372_01235</name>
</gene>
<dbReference type="SMART" id="SM00220">
    <property type="entry name" value="S_TKc"/>
    <property type="match status" value="1"/>
</dbReference>
<keyword evidence="5" id="KW-0802">TPR repeat</keyword>
<dbReference type="PROSITE" id="PS00108">
    <property type="entry name" value="PROTEIN_KINASE_ST"/>
    <property type="match status" value="1"/>
</dbReference>
<dbReference type="InterPro" id="IPR017441">
    <property type="entry name" value="Protein_kinase_ATP_BS"/>
</dbReference>
<keyword evidence="1" id="KW-0808">Transferase</keyword>
<evidence type="ECO:0000313" key="9">
    <source>
        <dbReference type="Proteomes" id="UP001484239"/>
    </source>
</evidence>
<dbReference type="SUPFAM" id="SSF48452">
    <property type="entry name" value="TPR-like"/>
    <property type="match status" value="1"/>
</dbReference>
<evidence type="ECO:0000256" key="3">
    <source>
        <dbReference type="ARBA" id="ARBA00022777"/>
    </source>
</evidence>
<evidence type="ECO:0000313" key="8">
    <source>
        <dbReference type="EMBL" id="MEK9499603.1"/>
    </source>
</evidence>
<name>A0ABU9E4E8_9BACT</name>
<protein>
    <submittedName>
        <fullName evidence="8">Protein kinase</fullName>
    </submittedName>
</protein>
<dbReference type="RefSeq" id="WP_405286190.1">
    <property type="nucleotide sequence ID" value="NZ_JBBHLI010000001.1"/>
</dbReference>
<dbReference type="Proteomes" id="UP001484239">
    <property type="component" value="Unassembled WGS sequence"/>
</dbReference>
<keyword evidence="9" id="KW-1185">Reference proteome</keyword>
<dbReference type="PROSITE" id="PS00107">
    <property type="entry name" value="PROTEIN_KINASE_ATP"/>
    <property type="match status" value="1"/>
</dbReference>
<dbReference type="InterPro" id="IPR008271">
    <property type="entry name" value="Ser/Thr_kinase_AS"/>
</dbReference>
<dbReference type="InterPro" id="IPR011009">
    <property type="entry name" value="Kinase-like_dom_sf"/>
</dbReference>
<feature type="repeat" description="TPR" evidence="5">
    <location>
        <begin position="590"/>
        <end position="623"/>
    </location>
</feature>
<evidence type="ECO:0000256" key="6">
    <source>
        <dbReference type="PROSITE-ProRule" id="PRU10141"/>
    </source>
</evidence>
<dbReference type="InterPro" id="IPR011990">
    <property type="entry name" value="TPR-like_helical_dom_sf"/>
</dbReference>
<evidence type="ECO:0000259" key="7">
    <source>
        <dbReference type="PROSITE" id="PS50011"/>
    </source>
</evidence>
<feature type="domain" description="Protein kinase" evidence="7">
    <location>
        <begin position="80"/>
        <end position="317"/>
    </location>
</feature>
<dbReference type="SUPFAM" id="SSF56112">
    <property type="entry name" value="Protein kinase-like (PK-like)"/>
    <property type="match status" value="1"/>
</dbReference>
<proteinExistence type="predicted"/>
<dbReference type="Gene3D" id="3.30.200.20">
    <property type="entry name" value="Phosphorylase Kinase, domain 1"/>
    <property type="match status" value="1"/>
</dbReference>
<feature type="binding site" evidence="6">
    <location>
        <position position="109"/>
    </location>
    <ligand>
        <name>ATP</name>
        <dbReference type="ChEBI" id="CHEBI:30616"/>
    </ligand>
</feature>
<dbReference type="Pfam" id="PF00069">
    <property type="entry name" value="Pkinase"/>
    <property type="match status" value="1"/>
</dbReference>
<dbReference type="Gene3D" id="1.10.510.10">
    <property type="entry name" value="Transferase(Phosphotransferase) domain 1"/>
    <property type="match status" value="1"/>
</dbReference>
<evidence type="ECO:0000256" key="2">
    <source>
        <dbReference type="ARBA" id="ARBA00022741"/>
    </source>
</evidence>
<keyword evidence="4 6" id="KW-0067">ATP-binding</keyword>